<evidence type="ECO:0000256" key="2">
    <source>
        <dbReference type="ARBA" id="ARBA00022553"/>
    </source>
</evidence>
<dbReference type="Proteomes" id="UP000046393">
    <property type="component" value="Unplaced"/>
</dbReference>
<accession>A0A0N5AZ25</accession>
<keyword evidence="3" id="KW-0325">Glycoprotein</keyword>
<evidence type="ECO:0000313" key="6">
    <source>
        <dbReference type="WBParaSite" id="SMUV_0001024101-mRNA-1"/>
    </source>
</evidence>
<evidence type="ECO:0000256" key="1">
    <source>
        <dbReference type="ARBA" id="ARBA00009191"/>
    </source>
</evidence>
<organism evidence="5 6">
    <name type="scientific">Syphacia muris</name>
    <dbReference type="NCBI Taxonomy" id="451379"/>
    <lineage>
        <taxon>Eukaryota</taxon>
        <taxon>Metazoa</taxon>
        <taxon>Ecdysozoa</taxon>
        <taxon>Nematoda</taxon>
        <taxon>Chromadorea</taxon>
        <taxon>Rhabditida</taxon>
        <taxon>Spirurina</taxon>
        <taxon>Oxyuridomorpha</taxon>
        <taxon>Oxyuroidea</taxon>
        <taxon>Oxyuridae</taxon>
        <taxon>Syphacia</taxon>
    </lineage>
</organism>
<dbReference type="Pfam" id="PF03088">
    <property type="entry name" value="Str_synth"/>
    <property type="match status" value="1"/>
</dbReference>
<comment type="similarity">
    <text evidence="1">Belongs to the strictosidine synthase family.</text>
</comment>
<dbReference type="Gene3D" id="2.120.10.30">
    <property type="entry name" value="TolB, C-terminal domain"/>
    <property type="match status" value="1"/>
</dbReference>
<dbReference type="SUPFAM" id="SSF63829">
    <property type="entry name" value="Calcium-dependent phosphotriesterase"/>
    <property type="match status" value="1"/>
</dbReference>
<proteinExistence type="inferred from homology"/>
<dbReference type="GO" id="GO:0016787">
    <property type="term" value="F:hydrolase activity"/>
    <property type="evidence" value="ECO:0007669"/>
    <property type="project" value="TreeGrafter"/>
</dbReference>
<name>A0A0N5AZ25_9BILA</name>
<sequence length="317" mass="35928">DRIYTGTKDGAIVEIKNGKISKKIRFAGGNCGIVNFDLGSYKTEPECGRPLGIRRLNKDELIVADAYLGIYTVNFEKNSFKQILDGKKIIDGKPMKFFNDIEVVNEDEAIFTVSSSKWFRRDFLKAVIENYPSGRVLLLTPSTGEVKVLMDNLYFANGIQLFEDKKSFIVAETTMARVLRHWISGPKAGKTEVFAENLPGLPDNIRQSTNGTFWVAINTIRRKTQFSMFDFLGDRTSLREIILKIVPNSYWPQIYKRVRPHHVMIVQLSKSGDIIYTAHDLHGAIISDISHVSDDGSYLYFGSVHSDYIARLSKNDL</sequence>
<dbReference type="WBParaSite" id="SMUV_0001024101-mRNA-1">
    <property type="protein sequence ID" value="SMUV_0001024101-mRNA-1"/>
    <property type="gene ID" value="SMUV_0001024101"/>
</dbReference>
<evidence type="ECO:0000256" key="3">
    <source>
        <dbReference type="ARBA" id="ARBA00023180"/>
    </source>
</evidence>
<protein>
    <submittedName>
        <fullName evidence="6">Str_synth domain-containing protein</fullName>
    </submittedName>
</protein>
<dbReference type="PANTHER" id="PTHR10426">
    <property type="entry name" value="STRICTOSIDINE SYNTHASE-RELATED"/>
    <property type="match status" value="1"/>
</dbReference>
<keyword evidence="2" id="KW-0597">Phosphoprotein</keyword>
<dbReference type="InterPro" id="IPR011042">
    <property type="entry name" value="6-blade_b-propeller_TolB-like"/>
</dbReference>
<reference evidence="6" key="1">
    <citation type="submission" date="2017-02" db="UniProtKB">
        <authorList>
            <consortium name="WormBaseParasite"/>
        </authorList>
    </citation>
    <scope>IDENTIFICATION</scope>
</reference>
<dbReference type="AlphaFoldDB" id="A0A0N5AZ25"/>
<dbReference type="InterPro" id="IPR018119">
    <property type="entry name" value="Strictosidine_synth_cons-reg"/>
</dbReference>
<evidence type="ECO:0000313" key="5">
    <source>
        <dbReference type="Proteomes" id="UP000046393"/>
    </source>
</evidence>
<feature type="domain" description="Strictosidine synthase conserved region" evidence="4">
    <location>
        <begin position="99"/>
        <end position="186"/>
    </location>
</feature>
<dbReference type="GO" id="GO:0012505">
    <property type="term" value="C:endomembrane system"/>
    <property type="evidence" value="ECO:0007669"/>
    <property type="project" value="TreeGrafter"/>
</dbReference>
<evidence type="ECO:0000259" key="4">
    <source>
        <dbReference type="Pfam" id="PF03088"/>
    </source>
</evidence>
<keyword evidence="5" id="KW-1185">Reference proteome</keyword>
<dbReference type="STRING" id="451379.A0A0N5AZ25"/>
<dbReference type="PANTHER" id="PTHR10426:SF88">
    <property type="entry name" value="ADIPOCYTE PLASMA MEMBRANE-ASSOCIATED PROTEIN HEMOMUCIN-RELATED"/>
    <property type="match status" value="1"/>
</dbReference>